<feature type="region of interest" description="Disordered" evidence="1">
    <location>
        <begin position="30"/>
        <end position="83"/>
    </location>
</feature>
<dbReference type="OrthoDB" id="3827416at2"/>
<dbReference type="AlphaFoldDB" id="A0A5J6FGD6"/>
<feature type="chain" id="PRO_5023813828" evidence="2">
    <location>
        <begin position="19"/>
        <end position="221"/>
    </location>
</feature>
<evidence type="ECO:0000259" key="3">
    <source>
        <dbReference type="Pfam" id="PF14016"/>
    </source>
</evidence>
<feature type="domain" description="DUF4232" evidence="3">
    <location>
        <begin position="85"/>
        <end position="215"/>
    </location>
</feature>
<protein>
    <submittedName>
        <fullName evidence="4">DUF4232 domain-containing protein</fullName>
    </submittedName>
</protein>
<dbReference type="RefSeq" id="WP_150490409.1">
    <property type="nucleotide sequence ID" value="NZ_BMUV01000004.1"/>
</dbReference>
<organism evidence="4 5">
    <name type="scientific">Streptomyces nitrosporeus</name>
    <dbReference type="NCBI Taxonomy" id="28894"/>
    <lineage>
        <taxon>Bacteria</taxon>
        <taxon>Bacillati</taxon>
        <taxon>Actinomycetota</taxon>
        <taxon>Actinomycetes</taxon>
        <taxon>Kitasatosporales</taxon>
        <taxon>Streptomycetaceae</taxon>
        <taxon>Streptomyces</taxon>
    </lineage>
</organism>
<proteinExistence type="predicted"/>
<dbReference type="EMBL" id="CP023702">
    <property type="protein sequence ID" value="QEU75101.1"/>
    <property type="molecule type" value="Genomic_DNA"/>
</dbReference>
<evidence type="ECO:0000313" key="5">
    <source>
        <dbReference type="Proteomes" id="UP000326178"/>
    </source>
</evidence>
<accession>A0A5J6FGD6</accession>
<sequence>MRVRNTVAALLGAAGALALTGCAGFLVPAGEGEPDPTPSRAYATGRPAPPYAESLPGSPPPVPAAPTAQAPPQGAPGITAPAEDCPASGVSVGMGEVQTAMFHRAVVLTLTNCGTEDYPVRGYPAVRALDDGERIPVPVNAGGSMFGPDPGPKNITLKPGGTVKSVLAWVSTKEGGDLIEGDALEIAAAPDAGARVFPLEGHDLRLMDELNTTAWRTELAR</sequence>
<dbReference type="KEGG" id="snk:CP967_26740"/>
<feature type="compositionally biased region" description="Low complexity" evidence="1">
    <location>
        <begin position="65"/>
        <end position="82"/>
    </location>
</feature>
<feature type="signal peptide" evidence="2">
    <location>
        <begin position="1"/>
        <end position="18"/>
    </location>
</feature>
<keyword evidence="2" id="KW-0732">Signal</keyword>
<reference evidence="4 5" key="1">
    <citation type="submission" date="2017-09" db="EMBL/GenBank/DDBJ databases">
        <authorList>
            <person name="Lee N."/>
            <person name="Cho B.-K."/>
        </authorList>
    </citation>
    <scope>NUCLEOTIDE SEQUENCE [LARGE SCALE GENOMIC DNA]</scope>
    <source>
        <strain evidence="4 5">ATCC 12769</strain>
    </source>
</reference>
<dbReference type="PROSITE" id="PS51257">
    <property type="entry name" value="PROKAR_LIPOPROTEIN"/>
    <property type="match status" value="1"/>
</dbReference>
<evidence type="ECO:0000256" key="2">
    <source>
        <dbReference type="SAM" id="SignalP"/>
    </source>
</evidence>
<gene>
    <name evidence="4" type="ORF">CP967_26740</name>
</gene>
<keyword evidence="5" id="KW-1185">Reference proteome</keyword>
<dbReference type="Pfam" id="PF14016">
    <property type="entry name" value="DUF4232"/>
    <property type="match status" value="1"/>
</dbReference>
<dbReference type="Proteomes" id="UP000326178">
    <property type="component" value="Chromosome"/>
</dbReference>
<dbReference type="InterPro" id="IPR025326">
    <property type="entry name" value="DUF4232"/>
</dbReference>
<evidence type="ECO:0000256" key="1">
    <source>
        <dbReference type="SAM" id="MobiDB-lite"/>
    </source>
</evidence>
<name>A0A5J6FGD6_9ACTN</name>
<evidence type="ECO:0000313" key="4">
    <source>
        <dbReference type="EMBL" id="QEU75101.1"/>
    </source>
</evidence>